<feature type="transmembrane region" description="Helical" evidence="2">
    <location>
        <begin position="47"/>
        <end position="68"/>
    </location>
</feature>
<accession>A0A975SWB5</accession>
<organism evidence="5 6">
    <name type="scientific">Nocardioides panacis</name>
    <dbReference type="NCBI Taxonomy" id="2849501"/>
    <lineage>
        <taxon>Bacteria</taxon>
        <taxon>Bacillati</taxon>
        <taxon>Actinomycetota</taxon>
        <taxon>Actinomycetes</taxon>
        <taxon>Propionibacteriales</taxon>
        <taxon>Nocardioidaceae</taxon>
        <taxon>Nocardioides</taxon>
    </lineage>
</organism>
<keyword evidence="2" id="KW-1133">Transmembrane helix</keyword>
<keyword evidence="2" id="KW-0472">Membrane</keyword>
<evidence type="ECO:0000313" key="6">
    <source>
        <dbReference type="Proteomes" id="UP000683575"/>
    </source>
</evidence>
<dbReference type="PROSITE" id="PS50887">
    <property type="entry name" value="GGDEF"/>
    <property type="match status" value="1"/>
</dbReference>
<evidence type="ECO:0000259" key="3">
    <source>
        <dbReference type="PROSITE" id="PS50883"/>
    </source>
</evidence>
<dbReference type="PROSITE" id="PS50883">
    <property type="entry name" value="EAL"/>
    <property type="match status" value="1"/>
</dbReference>
<evidence type="ECO:0000259" key="4">
    <source>
        <dbReference type="PROSITE" id="PS50887"/>
    </source>
</evidence>
<keyword evidence="2" id="KW-0812">Transmembrane</keyword>
<dbReference type="NCBIfam" id="TIGR00254">
    <property type="entry name" value="GGDEF"/>
    <property type="match status" value="1"/>
</dbReference>
<dbReference type="Proteomes" id="UP000683575">
    <property type="component" value="Chromosome"/>
</dbReference>
<feature type="transmembrane region" description="Helical" evidence="2">
    <location>
        <begin position="147"/>
        <end position="168"/>
    </location>
</feature>
<feature type="transmembrane region" description="Helical" evidence="2">
    <location>
        <begin position="74"/>
        <end position="94"/>
    </location>
</feature>
<dbReference type="InterPro" id="IPR052155">
    <property type="entry name" value="Biofilm_reg_signaling"/>
</dbReference>
<dbReference type="RefSeq" id="WP_216937751.1">
    <property type="nucleotide sequence ID" value="NZ_CP077062.1"/>
</dbReference>
<feature type="compositionally biased region" description="Basic and acidic residues" evidence="1">
    <location>
        <begin position="624"/>
        <end position="636"/>
    </location>
</feature>
<feature type="transmembrane region" description="Helical" evidence="2">
    <location>
        <begin position="121"/>
        <end position="141"/>
    </location>
</feature>
<name>A0A975SWB5_9ACTN</name>
<feature type="domain" description="EAL" evidence="3">
    <location>
        <begin position="352"/>
        <end position="607"/>
    </location>
</feature>
<dbReference type="CDD" id="cd01949">
    <property type="entry name" value="GGDEF"/>
    <property type="match status" value="1"/>
</dbReference>
<evidence type="ECO:0000313" key="5">
    <source>
        <dbReference type="EMBL" id="QWZ06660.1"/>
    </source>
</evidence>
<gene>
    <name evidence="5" type="ORF">KRR39_14005</name>
</gene>
<reference evidence="5" key="1">
    <citation type="submission" date="2021-06" db="EMBL/GenBank/DDBJ databases">
        <title>Complete genome sequence of Nocardioides sp. G188.</title>
        <authorList>
            <person name="Im W.-T."/>
        </authorList>
    </citation>
    <scope>NUCLEOTIDE SEQUENCE</scope>
    <source>
        <strain evidence="5">G188</strain>
    </source>
</reference>
<feature type="region of interest" description="Disordered" evidence="1">
    <location>
        <begin position="607"/>
        <end position="643"/>
    </location>
</feature>
<dbReference type="EMBL" id="CP077062">
    <property type="protein sequence ID" value="QWZ06660.1"/>
    <property type="molecule type" value="Genomic_DNA"/>
</dbReference>
<evidence type="ECO:0000256" key="1">
    <source>
        <dbReference type="SAM" id="MobiDB-lite"/>
    </source>
</evidence>
<dbReference type="Pfam" id="PF00990">
    <property type="entry name" value="GGDEF"/>
    <property type="match status" value="1"/>
</dbReference>
<dbReference type="Pfam" id="PF00563">
    <property type="entry name" value="EAL"/>
    <property type="match status" value="1"/>
</dbReference>
<dbReference type="PANTHER" id="PTHR44757">
    <property type="entry name" value="DIGUANYLATE CYCLASE DGCP"/>
    <property type="match status" value="1"/>
</dbReference>
<keyword evidence="6" id="KW-1185">Reference proteome</keyword>
<dbReference type="PANTHER" id="PTHR44757:SF2">
    <property type="entry name" value="BIOFILM ARCHITECTURE MAINTENANCE PROTEIN MBAA"/>
    <property type="match status" value="1"/>
</dbReference>
<dbReference type="SMART" id="SM00052">
    <property type="entry name" value="EAL"/>
    <property type="match status" value="1"/>
</dbReference>
<feature type="transmembrane region" description="Helical" evidence="2">
    <location>
        <begin position="16"/>
        <end position="38"/>
    </location>
</feature>
<dbReference type="AlphaFoldDB" id="A0A975SWB5"/>
<dbReference type="KEGG" id="nps:KRR39_14005"/>
<protein>
    <submittedName>
        <fullName evidence="5">Bifunctional diguanylate cyclase/phosphodiesterase</fullName>
    </submittedName>
</protein>
<dbReference type="InterPro" id="IPR000160">
    <property type="entry name" value="GGDEF_dom"/>
</dbReference>
<sequence>MPVISRLGVTELSPAWMARALGVLYLAGGSLAIVWTVLPRPGATGSGVVLTMALLAVALGGCLVLGPTDGLPTWALHLILAVIQVVISVAYVAAGDPGNDLRLFYAWATPYAAFFFGRRDAWAHSLFTAVCLTVSLVLLGGPPAVAAGVWLMTLGTVAAVGTLVSVLAGRMRAGQQLLHDAAVRDPLTGLLGRRGFAGALDDALAARAGGSVVVLLIDLDHFKLVNDSYGHHVGDQLLVALAPRLLGAVRECDAVARMGGDEFAVVGLDVDGTLDLDALVARLEQVWAEPVALERGPLTVSGSVGVVRGSSPGDTAESLLRDADVALYRAKAVQRGSSVVFDESLRADLARGAQLDSELRGALGRGELSLAFQPVVDLVSERIEGAEALLRWTSPQLGVVAPSDFVPVAEDLGLIAPIGAWVVEEVCGTLAAWRDEGVVDGDFSLAVNVSGRQVRPGFAALVADALARHGLPARVLHLEITESVLLDESSCTALALDELLALGTPLLLDDFGTGFSSLSYLHRLPLNGLKIDKSFVDQVSSSGRLRTLVASMLAMAEGLHMSVVAEGVETQEVADTLRGLGCRRAQGYLWARPLPLEEFVALARERRQARSSAPAGPPTTLSGRVRESVRTDRDDSVTSATST</sequence>
<dbReference type="SMART" id="SM00267">
    <property type="entry name" value="GGDEF"/>
    <property type="match status" value="1"/>
</dbReference>
<dbReference type="InterPro" id="IPR001633">
    <property type="entry name" value="EAL_dom"/>
</dbReference>
<feature type="domain" description="GGDEF" evidence="4">
    <location>
        <begin position="210"/>
        <end position="343"/>
    </location>
</feature>
<proteinExistence type="predicted"/>
<evidence type="ECO:0000256" key="2">
    <source>
        <dbReference type="SAM" id="Phobius"/>
    </source>
</evidence>
<dbReference type="CDD" id="cd01948">
    <property type="entry name" value="EAL"/>
    <property type="match status" value="1"/>
</dbReference>